<protein>
    <submittedName>
        <fullName evidence="5">GntR family transcriptional regulator</fullName>
    </submittedName>
</protein>
<dbReference type="PANTHER" id="PTHR43537">
    <property type="entry name" value="TRANSCRIPTIONAL REGULATOR, GNTR FAMILY"/>
    <property type="match status" value="1"/>
</dbReference>
<dbReference type="InterPro" id="IPR036390">
    <property type="entry name" value="WH_DNA-bd_sf"/>
</dbReference>
<evidence type="ECO:0000313" key="5">
    <source>
        <dbReference type="EMBL" id="MEB3103599.1"/>
    </source>
</evidence>
<dbReference type="CDD" id="cd07377">
    <property type="entry name" value="WHTH_GntR"/>
    <property type="match status" value="1"/>
</dbReference>
<comment type="caution">
    <text evidence="5">The sequence shown here is derived from an EMBL/GenBank/DDBJ whole genome shotgun (WGS) entry which is preliminary data.</text>
</comment>
<evidence type="ECO:0000313" key="6">
    <source>
        <dbReference type="Proteomes" id="UP001310386"/>
    </source>
</evidence>
<keyword evidence="6" id="KW-1185">Reference proteome</keyword>
<evidence type="ECO:0000259" key="4">
    <source>
        <dbReference type="PROSITE" id="PS50949"/>
    </source>
</evidence>
<accession>A0ABU5ZM69</accession>
<dbReference type="SUPFAM" id="SSF48008">
    <property type="entry name" value="GntR ligand-binding domain-like"/>
    <property type="match status" value="1"/>
</dbReference>
<keyword evidence="2" id="KW-0238">DNA-binding</keyword>
<evidence type="ECO:0000256" key="1">
    <source>
        <dbReference type="ARBA" id="ARBA00023015"/>
    </source>
</evidence>
<dbReference type="Pfam" id="PF00392">
    <property type="entry name" value="GntR"/>
    <property type="match status" value="1"/>
</dbReference>
<dbReference type="PANTHER" id="PTHR43537:SF24">
    <property type="entry name" value="GLUCONATE OPERON TRANSCRIPTIONAL REPRESSOR"/>
    <property type="match status" value="1"/>
</dbReference>
<dbReference type="Gene3D" id="1.20.120.530">
    <property type="entry name" value="GntR ligand-binding domain-like"/>
    <property type="match status" value="1"/>
</dbReference>
<dbReference type="RefSeq" id="WP_371755728.1">
    <property type="nucleotide sequence ID" value="NZ_JAYJLD010000041.1"/>
</dbReference>
<dbReference type="PROSITE" id="PS50949">
    <property type="entry name" value="HTH_GNTR"/>
    <property type="match status" value="1"/>
</dbReference>
<dbReference type="Pfam" id="PF07729">
    <property type="entry name" value="FCD"/>
    <property type="match status" value="1"/>
</dbReference>
<dbReference type="InterPro" id="IPR008920">
    <property type="entry name" value="TF_FadR/GntR_C"/>
</dbReference>
<name>A0ABU5ZM69_9BACL</name>
<dbReference type="SMART" id="SM00895">
    <property type="entry name" value="FCD"/>
    <property type="match status" value="1"/>
</dbReference>
<organism evidence="5 6">
    <name type="scientific">Ferviditalea candida</name>
    <dbReference type="NCBI Taxonomy" id="3108399"/>
    <lineage>
        <taxon>Bacteria</taxon>
        <taxon>Bacillati</taxon>
        <taxon>Bacillota</taxon>
        <taxon>Bacilli</taxon>
        <taxon>Bacillales</taxon>
        <taxon>Paenibacillaceae</taxon>
        <taxon>Ferviditalea</taxon>
    </lineage>
</organism>
<dbReference type="InterPro" id="IPR036388">
    <property type="entry name" value="WH-like_DNA-bd_sf"/>
</dbReference>
<sequence>MSSEIIKVESVQGKVYEKLREQIINRQLIPGEKITIRQIAEAYGVSVMPVREALRQLQSEGLVTYDRRGVTIKLLSAHEVQQIMEIRNRLEILAAEWALPNLKKSNEQRFEEIVREMDNQMGDVNLWRSLNRQFHLEFYAMSGSKQLMQIIENLWVAIEPYMRLYTSTVASLEFAQRQHHEILETIRKKDTEKLKQLISTHIGHTAKVILENF</sequence>
<keyword evidence="3" id="KW-0804">Transcription</keyword>
<dbReference type="Gene3D" id="1.10.10.10">
    <property type="entry name" value="Winged helix-like DNA-binding domain superfamily/Winged helix DNA-binding domain"/>
    <property type="match status" value="1"/>
</dbReference>
<keyword evidence="1" id="KW-0805">Transcription regulation</keyword>
<dbReference type="SUPFAM" id="SSF46785">
    <property type="entry name" value="Winged helix' DNA-binding domain"/>
    <property type="match status" value="1"/>
</dbReference>
<proteinExistence type="predicted"/>
<evidence type="ECO:0000256" key="2">
    <source>
        <dbReference type="ARBA" id="ARBA00023125"/>
    </source>
</evidence>
<dbReference type="SMART" id="SM00345">
    <property type="entry name" value="HTH_GNTR"/>
    <property type="match status" value="1"/>
</dbReference>
<dbReference type="InterPro" id="IPR011711">
    <property type="entry name" value="GntR_C"/>
</dbReference>
<dbReference type="Proteomes" id="UP001310386">
    <property type="component" value="Unassembled WGS sequence"/>
</dbReference>
<feature type="domain" description="HTH gntR-type" evidence="4">
    <location>
        <begin position="9"/>
        <end position="75"/>
    </location>
</feature>
<dbReference type="InterPro" id="IPR000524">
    <property type="entry name" value="Tscrpt_reg_HTH_GntR"/>
</dbReference>
<reference evidence="5" key="1">
    <citation type="submission" date="2023-12" db="EMBL/GenBank/DDBJ databases">
        <title>Fervidustalea candida gen. nov., sp. nov., a novel member of the family Paenibacillaceae isolated from a geothermal area.</title>
        <authorList>
            <person name="Li W.-J."/>
            <person name="Jiao J.-Y."/>
            <person name="Chen Y."/>
        </authorList>
    </citation>
    <scope>NUCLEOTIDE SEQUENCE</scope>
    <source>
        <strain evidence="5">SYSU GA230002</strain>
    </source>
</reference>
<gene>
    <name evidence="5" type="ORF">VF724_18340</name>
</gene>
<evidence type="ECO:0000256" key="3">
    <source>
        <dbReference type="ARBA" id="ARBA00023163"/>
    </source>
</evidence>
<dbReference type="EMBL" id="JAYJLD010000041">
    <property type="protein sequence ID" value="MEB3103599.1"/>
    <property type="molecule type" value="Genomic_DNA"/>
</dbReference>